<comment type="similarity">
    <text evidence="7">Belongs to the binding-protein-dependent transport system permease family.</text>
</comment>
<evidence type="ECO:0000256" key="2">
    <source>
        <dbReference type="ARBA" id="ARBA00022448"/>
    </source>
</evidence>
<evidence type="ECO:0000259" key="8">
    <source>
        <dbReference type="PROSITE" id="PS50928"/>
    </source>
</evidence>
<gene>
    <name evidence="9" type="ORF">FZC76_13960</name>
</gene>
<dbReference type="GO" id="GO:0055085">
    <property type="term" value="P:transmembrane transport"/>
    <property type="evidence" value="ECO:0007669"/>
    <property type="project" value="InterPro"/>
</dbReference>
<protein>
    <submittedName>
        <fullName evidence="9">ABC transporter permease subunit</fullName>
    </submittedName>
</protein>
<feature type="transmembrane region" description="Helical" evidence="7">
    <location>
        <begin position="185"/>
        <end position="206"/>
    </location>
</feature>
<comment type="caution">
    <text evidence="9">The sequence shown here is derived from an EMBL/GenBank/DDBJ whole genome shotgun (WGS) entry which is preliminary data.</text>
</comment>
<dbReference type="GO" id="GO:0005886">
    <property type="term" value="C:plasma membrane"/>
    <property type="evidence" value="ECO:0007669"/>
    <property type="project" value="UniProtKB-SubCell"/>
</dbReference>
<keyword evidence="4 7" id="KW-0812">Transmembrane</keyword>
<dbReference type="InterPro" id="IPR000515">
    <property type="entry name" value="MetI-like"/>
</dbReference>
<evidence type="ECO:0000256" key="5">
    <source>
        <dbReference type="ARBA" id="ARBA00022989"/>
    </source>
</evidence>
<evidence type="ECO:0000313" key="9">
    <source>
        <dbReference type="EMBL" id="TYS67671.1"/>
    </source>
</evidence>
<dbReference type="Pfam" id="PF00528">
    <property type="entry name" value="BPD_transp_1"/>
    <property type="match status" value="1"/>
</dbReference>
<keyword evidence="3" id="KW-1003">Cell membrane</keyword>
<feature type="transmembrane region" description="Helical" evidence="7">
    <location>
        <begin position="115"/>
        <end position="132"/>
    </location>
</feature>
<keyword evidence="5 7" id="KW-1133">Transmembrane helix</keyword>
<feature type="domain" description="ABC transmembrane type-1" evidence="8">
    <location>
        <begin position="109"/>
        <end position="318"/>
    </location>
</feature>
<organism evidence="9 10">
    <name type="scientific">Sutcliffiella horikoshii</name>
    <dbReference type="NCBI Taxonomy" id="79883"/>
    <lineage>
        <taxon>Bacteria</taxon>
        <taxon>Bacillati</taxon>
        <taxon>Bacillota</taxon>
        <taxon>Bacilli</taxon>
        <taxon>Bacillales</taxon>
        <taxon>Bacillaceae</taxon>
        <taxon>Sutcliffiella</taxon>
    </lineage>
</organism>
<comment type="subcellular location">
    <subcellularLocation>
        <location evidence="1 7">Cell membrane</location>
        <topology evidence="1 7">Multi-pass membrane protein</topology>
    </subcellularLocation>
</comment>
<evidence type="ECO:0000256" key="3">
    <source>
        <dbReference type="ARBA" id="ARBA00022475"/>
    </source>
</evidence>
<sequence length="327" mass="37261">MEIISCFFMLLSSSKERRECMDIRKETIKISIAVSLAIIFLVLIVFFPRTPTITTSGGRAETINYSYDFNYEEYKQNISTLFKDLNEEKSLGGTRYQFKSVEDELLHYFPKSLQVIIPAFILSLLLGVWKGIFDYQHTNTKKNILGNGTTWLFQSIPDFFLVVFVFFIAITFWPQLRLFSQGSWYSPLVVILLISIYPVMFVARAVGVSLLAQDNADYIKVAKSKGLHTRQIIHRHMLKISLKDLNTILPTLMVIILSNLLMVEYVTGYQGAAYRLFIALGGVQTSVATYLVPEYEGGLVLGIGLCFLLTILLTHFLKLAVSWKISR</sequence>
<dbReference type="PROSITE" id="PS50928">
    <property type="entry name" value="ABC_TM1"/>
    <property type="match status" value="1"/>
</dbReference>
<feature type="transmembrane region" description="Helical" evidence="7">
    <location>
        <begin position="152"/>
        <end position="173"/>
    </location>
</feature>
<evidence type="ECO:0000256" key="6">
    <source>
        <dbReference type="ARBA" id="ARBA00023136"/>
    </source>
</evidence>
<dbReference type="Gene3D" id="1.10.3720.10">
    <property type="entry name" value="MetI-like"/>
    <property type="match status" value="1"/>
</dbReference>
<feature type="transmembrane region" description="Helical" evidence="7">
    <location>
        <begin position="298"/>
        <end position="321"/>
    </location>
</feature>
<evidence type="ECO:0000256" key="1">
    <source>
        <dbReference type="ARBA" id="ARBA00004651"/>
    </source>
</evidence>
<dbReference type="EMBL" id="VTEV01000005">
    <property type="protein sequence ID" value="TYS67671.1"/>
    <property type="molecule type" value="Genomic_DNA"/>
</dbReference>
<dbReference type="SUPFAM" id="SSF161098">
    <property type="entry name" value="MetI-like"/>
    <property type="match status" value="1"/>
</dbReference>
<keyword evidence="2 7" id="KW-0813">Transport</keyword>
<dbReference type="OrthoDB" id="2551456at2"/>
<dbReference type="InterPro" id="IPR035906">
    <property type="entry name" value="MetI-like_sf"/>
</dbReference>
<keyword evidence="6 7" id="KW-0472">Membrane</keyword>
<dbReference type="AlphaFoldDB" id="A0A5D4SYC8"/>
<evidence type="ECO:0000256" key="7">
    <source>
        <dbReference type="RuleBase" id="RU363032"/>
    </source>
</evidence>
<proteinExistence type="inferred from homology"/>
<dbReference type="PANTHER" id="PTHR30465">
    <property type="entry name" value="INNER MEMBRANE ABC TRANSPORTER"/>
    <property type="match status" value="1"/>
</dbReference>
<dbReference type="CDD" id="cd06261">
    <property type="entry name" value="TM_PBP2"/>
    <property type="match status" value="1"/>
</dbReference>
<evidence type="ECO:0000313" key="10">
    <source>
        <dbReference type="Proteomes" id="UP000322524"/>
    </source>
</evidence>
<accession>A0A5D4SYC8</accession>
<feature type="transmembrane region" description="Helical" evidence="7">
    <location>
        <begin position="247"/>
        <end position="266"/>
    </location>
</feature>
<feature type="transmembrane region" description="Helical" evidence="7">
    <location>
        <begin position="28"/>
        <end position="47"/>
    </location>
</feature>
<evidence type="ECO:0000256" key="4">
    <source>
        <dbReference type="ARBA" id="ARBA00022692"/>
    </source>
</evidence>
<name>A0A5D4SYC8_9BACI</name>
<dbReference type="Proteomes" id="UP000322524">
    <property type="component" value="Unassembled WGS sequence"/>
</dbReference>
<reference evidence="9 10" key="1">
    <citation type="submission" date="2019-08" db="EMBL/GenBank/DDBJ databases">
        <title>Bacillus genomes from the desert of Cuatro Cienegas, Coahuila.</title>
        <authorList>
            <person name="Olmedo-Alvarez G."/>
        </authorList>
    </citation>
    <scope>NUCLEOTIDE SEQUENCE [LARGE SCALE GENOMIC DNA]</scope>
    <source>
        <strain evidence="9 10">CH28_1T</strain>
    </source>
</reference>